<accession>A0ABM7XAR6</accession>
<evidence type="ECO:0000256" key="1">
    <source>
        <dbReference type="ARBA" id="ARBA00004117"/>
    </source>
</evidence>
<sequence length="329" mass="33515">MSAALPFDLPSVSRAHCALGPGARAAGIAAAERVAAGLGAFLRAPVRIEGRALPGPARPLAGAVRLGLDLPALPGQAVLELEAAFVSRVVDRFAGGDGTLPPALALTPVETSALELLALVALEALGPDSLPERLLAPRLSREAGTPEGPLVVALTLEAGPEHGRGRLLLPPAAVRALSAAVELSAPAARLALDGRLCRATAPLTAEELEALAPGDVVLAEPEAAAVLAFPGGLELRGRLEEQAFHVEELAVNERTAAFPITLAVELGRVPVTLGELARLEPGATLELPLGRRGLVTLRAGERAVARGELCEVDGALGVRVLSLGDGELP</sequence>
<keyword evidence="10" id="KW-0975">Bacterial flagellum</keyword>
<comment type="similarity">
    <text evidence="3">Belongs to the FliN/MopA/SpaO family.</text>
</comment>
<evidence type="ECO:0000256" key="9">
    <source>
        <dbReference type="ARBA" id="ARBA00023136"/>
    </source>
</evidence>
<keyword evidence="9" id="KW-0472">Membrane</keyword>
<keyword evidence="8" id="KW-0283">Flagellar rotation</keyword>
<evidence type="ECO:0000256" key="10">
    <source>
        <dbReference type="ARBA" id="ARBA00023143"/>
    </source>
</evidence>
<dbReference type="Proteomes" id="UP001162734">
    <property type="component" value="Chromosome"/>
</dbReference>
<dbReference type="RefSeq" id="WP_248340468.1">
    <property type="nucleotide sequence ID" value="NZ_AP025592.1"/>
</dbReference>
<keyword evidence="6" id="KW-1003">Cell membrane</keyword>
<evidence type="ECO:0000256" key="6">
    <source>
        <dbReference type="ARBA" id="ARBA00022475"/>
    </source>
</evidence>
<dbReference type="InterPro" id="IPR036429">
    <property type="entry name" value="SpoA-like_sf"/>
</dbReference>
<evidence type="ECO:0000256" key="3">
    <source>
        <dbReference type="ARBA" id="ARBA00009226"/>
    </source>
</evidence>
<evidence type="ECO:0000256" key="2">
    <source>
        <dbReference type="ARBA" id="ARBA00004202"/>
    </source>
</evidence>
<evidence type="ECO:0000256" key="5">
    <source>
        <dbReference type="ARBA" id="ARBA00021898"/>
    </source>
</evidence>
<dbReference type="Pfam" id="PF01052">
    <property type="entry name" value="FliMN_C"/>
    <property type="match status" value="1"/>
</dbReference>
<dbReference type="InterPro" id="IPR001543">
    <property type="entry name" value="FliN-like_C"/>
</dbReference>
<evidence type="ECO:0000256" key="11">
    <source>
        <dbReference type="ARBA" id="ARBA00025044"/>
    </source>
</evidence>
<dbReference type="PANTHER" id="PTHR30034:SF6">
    <property type="entry name" value="YOP PROTEINS TRANSLOCATION PROTEIN Q"/>
    <property type="match status" value="1"/>
</dbReference>
<dbReference type="PRINTS" id="PR00956">
    <property type="entry name" value="FLGMOTORFLIN"/>
</dbReference>
<name>A0ABM7XAR6_9BACT</name>
<dbReference type="InterPro" id="IPR028976">
    <property type="entry name" value="CheC-like_sf"/>
</dbReference>
<dbReference type="SUPFAM" id="SSF101801">
    <property type="entry name" value="Surface presentation of antigens (SPOA)"/>
    <property type="match status" value="1"/>
</dbReference>
<evidence type="ECO:0000313" key="13">
    <source>
        <dbReference type="EMBL" id="BDG08944.1"/>
    </source>
</evidence>
<dbReference type="Gene3D" id="3.40.1550.10">
    <property type="entry name" value="CheC-like"/>
    <property type="match status" value="1"/>
</dbReference>
<evidence type="ECO:0000256" key="7">
    <source>
        <dbReference type="ARBA" id="ARBA00022500"/>
    </source>
</evidence>
<organism evidence="13 14">
    <name type="scientific">Anaeromyxobacter paludicola</name>
    <dbReference type="NCBI Taxonomy" id="2918171"/>
    <lineage>
        <taxon>Bacteria</taxon>
        <taxon>Pseudomonadati</taxon>
        <taxon>Myxococcota</taxon>
        <taxon>Myxococcia</taxon>
        <taxon>Myxococcales</taxon>
        <taxon>Cystobacterineae</taxon>
        <taxon>Anaeromyxobacteraceae</taxon>
        <taxon>Anaeromyxobacter</taxon>
    </lineage>
</organism>
<keyword evidence="7" id="KW-0145">Chemotaxis</keyword>
<proteinExistence type="inferred from homology"/>
<dbReference type="EMBL" id="AP025592">
    <property type="protein sequence ID" value="BDG08944.1"/>
    <property type="molecule type" value="Genomic_DNA"/>
</dbReference>
<keyword evidence="14" id="KW-1185">Reference proteome</keyword>
<gene>
    <name evidence="13" type="ORF">AMPC_20570</name>
</gene>
<evidence type="ECO:0000256" key="8">
    <source>
        <dbReference type="ARBA" id="ARBA00022779"/>
    </source>
</evidence>
<evidence type="ECO:0000313" key="14">
    <source>
        <dbReference type="Proteomes" id="UP001162734"/>
    </source>
</evidence>
<evidence type="ECO:0000256" key="4">
    <source>
        <dbReference type="ARBA" id="ARBA00011049"/>
    </source>
</evidence>
<comment type="function">
    <text evidence="11">FliM is one of three proteins (FliG, FliN, FliM) that forms the rotor-mounted switch complex (C ring), located at the base of the basal body. This complex interacts with the CheY and CheZ chemotaxis proteins, in addition to contacting components of the motor that determine the direction of flagellar rotation.</text>
</comment>
<dbReference type="PANTHER" id="PTHR30034">
    <property type="entry name" value="FLAGELLAR MOTOR SWITCH PROTEIN FLIM"/>
    <property type="match status" value="1"/>
</dbReference>
<evidence type="ECO:0000259" key="12">
    <source>
        <dbReference type="Pfam" id="PF01052"/>
    </source>
</evidence>
<dbReference type="InterPro" id="IPR001172">
    <property type="entry name" value="FliN_T3SS_HrcQb"/>
</dbReference>
<comment type="subcellular location">
    <subcellularLocation>
        <location evidence="1">Bacterial flagellum basal body</location>
    </subcellularLocation>
    <subcellularLocation>
        <location evidence="2">Cell membrane</location>
        <topology evidence="2">Peripheral membrane protein</topology>
    </subcellularLocation>
</comment>
<reference evidence="14" key="1">
    <citation type="journal article" date="2022" name="Int. J. Syst. Evol. Microbiol.">
        <title>Anaeromyxobacter oryzae sp. nov., Anaeromyxobacter diazotrophicus sp. nov. and Anaeromyxobacter paludicola sp. nov., isolated from paddy soils.</title>
        <authorList>
            <person name="Itoh H."/>
            <person name="Xu Z."/>
            <person name="Mise K."/>
            <person name="Masuda Y."/>
            <person name="Ushijima N."/>
            <person name="Hayakawa C."/>
            <person name="Shiratori Y."/>
            <person name="Senoo K."/>
        </authorList>
    </citation>
    <scope>NUCLEOTIDE SEQUENCE [LARGE SCALE GENOMIC DNA]</scope>
    <source>
        <strain evidence="14">Red630</strain>
    </source>
</reference>
<dbReference type="Gene3D" id="2.30.330.10">
    <property type="entry name" value="SpoA-like"/>
    <property type="match status" value="1"/>
</dbReference>
<protein>
    <recommendedName>
        <fullName evidence="5">Flagellar motor switch protein FliM</fullName>
    </recommendedName>
</protein>
<comment type="similarity">
    <text evidence="4">Belongs to the FliM family.</text>
</comment>
<feature type="domain" description="Flagellar motor switch protein FliN-like C-terminal" evidence="12">
    <location>
        <begin position="258"/>
        <end position="322"/>
    </location>
</feature>